<feature type="region of interest" description="Disordered" evidence="2">
    <location>
        <begin position="114"/>
        <end position="339"/>
    </location>
</feature>
<dbReference type="EMBL" id="JAAFGS010000008">
    <property type="protein sequence ID" value="NGZ77418.1"/>
    <property type="molecule type" value="Genomic_DNA"/>
</dbReference>
<evidence type="ECO:0000313" key="3">
    <source>
        <dbReference type="EMBL" id="NGZ77418.1"/>
    </source>
</evidence>
<gene>
    <name evidence="3" type="ORF">GYN08_19190</name>
</gene>
<sequence length="392" mass="45116">MNFLQRIKDGAGKASERAQSAVEIGRLNSHISDIQREIEVHFLRMGQVFYENYSSRNTGPAEEEIMELCTACDLLTEEIAELRAKIAELRGEKLCVCGARLDADAAVCPHCGRQLTPETAEGAPAPSSGKVELRKETERKSEVESEAVHDLLGVPGFGPDEDGPYEDERYEEELRTEERRDDRERRSGLQNEAEPSETGERLPNEERFETSRLREQPSEEDEQFETKRFELGRLEKEQADEREESDQGVAEYVPSYEAAFRSGEETPEQREERQRRELREIRERERRKMKEEREAGERGAPADGPDAYAEEEAEPIRDPEHERRQRERIEREKERQDELDRLIASWNRGTEGTDEEELIVRRPVGEVVRCQVCGSGLPKGSKWCPHCASEQI</sequence>
<feature type="compositionally biased region" description="Basic and acidic residues" evidence="2">
    <location>
        <begin position="198"/>
        <end position="217"/>
    </location>
</feature>
<evidence type="ECO:0000256" key="1">
    <source>
        <dbReference type="SAM" id="Coils"/>
    </source>
</evidence>
<organism evidence="3 4">
    <name type="scientific">Saccharibacillus alkalitolerans</name>
    <dbReference type="NCBI Taxonomy" id="2705290"/>
    <lineage>
        <taxon>Bacteria</taxon>
        <taxon>Bacillati</taxon>
        <taxon>Bacillota</taxon>
        <taxon>Bacilli</taxon>
        <taxon>Bacillales</taxon>
        <taxon>Paenibacillaceae</taxon>
        <taxon>Saccharibacillus</taxon>
    </lineage>
</organism>
<protein>
    <recommendedName>
        <fullName evidence="5">Zinc ribbon domain-containing protein</fullName>
    </recommendedName>
</protein>
<dbReference type="Proteomes" id="UP000800303">
    <property type="component" value="Unassembled WGS sequence"/>
</dbReference>
<name>A0ABX0FCS8_9BACL</name>
<feature type="compositionally biased region" description="Basic and acidic residues" evidence="2">
    <location>
        <begin position="172"/>
        <end position="187"/>
    </location>
</feature>
<evidence type="ECO:0000256" key="2">
    <source>
        <dbReference type="SAM" id="MobiDB-lite"/>
    </source>
</evidence>
<feature type="coiled-coil region" evidence="1">
    <location>
        <begin position="65"/>
        <end position="92"/>
    </location>
</feature>
<accession>A0ABX0FCS8</accession>
<reference evidence="3 4" key="1">
    <citation type="submission" date="2020-01" db="EMBL/GenBank/DDBJ databases">
        <title>Polyphasic characterisation and genomic insights into a novel alkali tolerant bacterium VR-M41.</title>
        <authorList>
            <person name="Vemuluri V.R."/>
        </authorList>
    </citation>
    <scope>NUCLEOTIDE SEQUENCE [LARGE SCALE GENOMIC DNA]</scope>
    <source>
        <strain evidence="3 4">VR-M41</strain>
    </source>
</reference>
<feature type="compositionally biased region" description="Basic and acidic residues" evidence="2">
    <location>
        <begin position="314"/>
        <end position="339"/>
    </location>
</feature>
<proteinExistence type="predicted"/>
<feature type="compositionally biased region" description="Basic and acidic residues" evidence="2">
    <location>
        <begin position="262"/>
        <end position="297"/>
    </location>
</feature>
<keyword evidence="4" id="KW-1185">Reference proteome</keyword>
<dbReference type="RefSeq" id="WP_166277749.1">
    <property type="nucleotide sequence ID" value="NZ_JAAFGS010000008.1"/>
</dbReference>
<evidence type="ECO:0008006" key="5">
    <source>
        <dbReference type="Google" id="ProtNLM"/>
    </source>
</evidence>
<feature type="compositionally biased region" description="Basic and acidic residues" evidence="2">
    <location>
        <begin position="131"/>
        <end position="149"/>
    </location>
</feature>
<feature type="compositionally biased region" description="Acidic residues" evidence="2">
    <location>
        <begin position="159"/>
        <end position="171"/>
    </location>
</feature>
<comment type="caution">
    <text evidence="3">The sequence shown here is derived from an EMBL/GenBank/DDBJ whole genome shotgun (WGS) entry which is preliminary data.</text>
</comment>
<feature type="compositionally biased region" description="Basic and acidic residues" evidence="2">
    <location>
        <begin position="224"/>
        <end position="239"/>
    </location>
</feature>
<evidence type="ECO:0000313" key="4">
    <source>
        <dbReference type="Proteomes" id="UP000800303"/>
    </source>
</evidence>
<keyword evidence="1" id="KW-0175">Coiled coil</keyword>